<dbReference type="NCBIfam" id="TIGR02543">
    <property type="entry name" value="List_Bact_rpt"/>
    <property type="match status" value="1"/>
</dbReference>
<evidence type="ECO:0000256" key="1">
    <source>
        <dbReference type="ARBA" id="ARBA00004196"/>
    </source>
</evidence>
<keyword evidence="3" id="KW-1133">Transmembrane helix</keyword>
<keyword evidence="3" id="KW-0472">Membrane</keyword>
<evidence type="ECO:0000313" key="4">
    <source>
        <dbReference type="EMBL" id="MBC5687677.1"/>
    </source>
</evidence>
<gene>
    <name evidence="4" type="ORF">H8S37_01840</name>
</gene>
<dbReference type="GO" id="GO:0030313">
    <property type="term" value="C:cell envelope"/>
    <property type="evidence" value="ECO:0007669"/>
    <property type="project" value="UniProtKB-SubCell"/>
</dbReference>
<dbReference type="AlphaFoldDB" id="A0A923RQT3"/>
<feature type="transmembrane region" description="Helical" evidence="3">
    <location>
        <begin position="710"/>
        <end position="731"/>
    </location>
</feature>
<dbReference type="EMBL" id="JACOPF010000001">
    <property type="protein sequence ID" value="MBC5687677.1"/>
    <property type="molecule type" value="Genomic_DNA"/>
</dbReference>
<comment type="subcellular location">
    <subcellularLocation>
        <location evidence="1">Cell envelope</location>
    </subcellularLocation>
</comment>
<protein>
    <submittedName>
        <fullName evidence="4">InlB B-repeat-containing protein</fullName>
    </submittedName>
</protein>
<dbReference type="RefSeq" id="WP_186874350.1">
    <property type="nucleotide sequence ID" value="NZ_JACOPF010000001.1"/>
</dbReference>
<feature type="compositionally biased region" description="Basic and acidic residues" evidence="2">
    <location>
        <begin position="678"/>
        <end position="698"/>
    </location>
</feature>
<name>A0A923RQT3_9FIRM</name>
<evidence type="ECO:0000313" key="5">
    <source>
        <dbReference type="Proteomes" id="UP000652477"/>
    </source>
</evidence>
<dbReference type="InterPro" id="IPR013378">
    <property type="entry name" value="InlB-like_B-rpt"/>
</dbReference>
<proteinExistence type="predicted"/>
<dbReference type="Gene3D" id="2.60.40.4270">
    <property type="entry name" value="Listeria-Bacteroides repeat domain"/>
    <property type="match status" value="1"/>
</dbReference>
<evidence type="ECO:0000256" key="2">
    <source>
        <dbReference type="SAM" id="MobiDB-lite"/>
    </source>
</evidence>
<sequence length="736" mass="79215">MFLLGGGAVTVTNATQTEQKQYATLQEAVANAQDGDTITLNKNVTLSETISIDKSLILDGQSFQITSELNESNQDMFYVSAGGELTLKNLIIDGNARNKSAYLIRVSGGELRTQIGTKLTNSSFSAVFITDGSFAMEAGEISGNTYSENNSIGAAVTVNTGGIFTMQDGKIAGNSAPNSSQGSAGILVNSGGTAYLYGGTLEENTAAASPAVTVSGELEISGTSILNNRATKWAGAMAVYSGTVTMNSGSISGNTAQDGNGGAIYVEGYEEHPGSFVMNGGSITENAAAYDGGAIFGYVDIISDSDLGMAVIEINGGTIKGNKDQNAGETVNGAVFIRPGVQLRFSGTPEISGLNGIEAVDYDTLEANSDFQMIQVTKEFSPVNPVTLEIWGDYLPGQRIVEYSDGIEADPEDFIAPVQNYGYQKEGKYLYTEVKRKVLFKDGIENTYEELSYWSFVDDTVKKPEDDTVKKDGYTLDGWYTDSSLTKKWDFENDKIPREEGNFILYAEWSVIPAQAPILPTNPKIELACSDMEGTVLSPEVEEKEAYTYIYRWENEEGEPVGDDSTLMVISPANGETALYTLTVTAVRKDNGQTAQASTTYTVTRKEHKPGKEWKFDGNSHWNECSVCGIKQNEASHTFKWVTDKNATKTEPGKKHEECTSCGYAKEAVIIPAFDTSKEDMEKVEEKPSGAVGEDGKIKGSPQTGDNTNPVSWCILLLVSAVALGGTVMFIQKRKS</sequence>
<evidence type="ECO:0000256" key="3">
    <source>
        <dbReference type="SAM" id="Phobius"/>
    </source>
</evidence>
<comment type="caution">
    <text evidence="4">The sequence shown here is derived from an EMBL/GenBank/DDBJ whole genome shotgun (WGS) entry which is preliminary data.</text>
</comment>
<dbReference type="SUPFAM" id="SSF51126">
    <property type="entry name" value="Pectin lyase-like"/>
    <property type="match status" value="1"/>
</dbReference>
<dbReference type="Proteomes" id="UP000652477">
    <property type="component" value="Unassembled WGS sequence"/>
</dbReference>
<dbReference type="InterPro" id="IPR011050">
    <property type="entry name" value="Pectin_lyase_fold/virulence"/>
</dbReference>
<feature type="region of interest" description="Disordered" evidence="2">
    <location>
        <begin position="678"/>
        <end position="705"/>
    </location>
</feature>
<accession>A0A923RQT3</accession>
<dbReference type="InterPro" id="IPR042229">
    <property type="entry name" value="Listeria/Bacterioides_rpt_sf"/>
</dbReference>
<organism evidence="4 5">
    <name type="scientific">Mediterraneibacter hominis</name>
    <dbReference type="NCBI Taxonomy" id="2763054"/>
    <lineage>
        <taxon>Bacteria</taxon>
        <taxon>Bacillati</taxon>
        <taxon>Bacillota</taxon>
        <taxon>Clostridia</taxon>
        <taxon>Lachnospirales</taxon>
        <taxon>Lachnospiraceae</taxon>
        <taxon>Mediterraneibacter</taxon>
    </lineage>
</organism>
<reference evidence="4" key="1">
    <citation type="submission" date="2020-08" db="EMBL/GenBank/DDBJ databases">
        <title>Genome public.</title>
        <authorList>
            <person name="Liu C."/>
            <person name="Sun Q."/>
        </authorList>
    </citation>
    <scope>NUCLEOTIDE SEQUENCE</scope>
    <source>
        <strain evidence="4">NSJ-55</strain>
    </source>
</reference>
<keyword evidence="3" id="KW-0812">Transmembrane</keyword>
<dbReference type="Pfam" id="PF09479">
    <property type="entry name" value="Flg_new"/>
    <property type="match status" value="1"/>
</dbReference>
<keyword evidence="5" id="KW-1185">Reference proteome</keyword>